<keyword evidence="3" id="KW-1185">Reference proteome</keyword>
<sequence length="112" mass="12970">MMSSAVRPTHSTCELSRDMRSTSHLCDPADTYLTKHRCPSHIMRRTNSYNPEMVSDQMERFDARIDQLNSQPVTVSESGPRERRRSISVPTSWATLARARNGYKRCWSLHNE</sequence>
<proteinExistence type="predicted"/>
<protein>
    <submittedName>
        <fullName evidence="2">Uncharacterized protein</fullName>
    </submittedName>
</protein>
<organism evidence="2 3">
    <name type="scientific">Strongylus vulgaris</name>
    <name type="common">Blood worm</name>
    <dbReference type="NCBI Taxonomy" id="40348"/>
    <lineage>
        <taxon>Eukaryota</taxon>
        <taxon>Metazoa</taxon>
        <taxon>Ecdysozoa</taxon>
        <taxon>Nematoda</taxon>
        <taxon>Chromadorea</taxon>
        <taxon>Rhabditida</taxon>
        <taxon>Rhabditina</taxon>
        <taxon>Rhabditomorpha</taxon>
        <taxon>Strongyloidea</taxon>
        <taxon>Strongylidae</taxon>
        <taxon>Strongylus</taxon>
    </lineage>
</organism>
<dbReference type="Proteomes" id="UP000270094">
    <property type="component" value="Unassembled WGS sequence"/>
</dbReference>
<evidence type="ECO:0000313" key="2">
    <source>
        <dbReference type="EMBL" id="VDM78183.1"/>
    </source>
</evidence>
<dbReference type="EMBL" id="UYYB01101227">
    <property type="protein sequence ID" value="VDM78183.1"/>
    <property type="molecule type" value="Genomic_DNA"/>
</dbReference>
<gene>
    <name evidence="2" type="ORF">SVUK_LOCUS13181</name>
</gene>
<dbReference type="AlphaFoldDB" id="A0A3P7JBV6"/>
<name>A0A3P7JBV6_STRVU</name>
<accession>A0A3P7JBV6</accession>
<evidence type="ECO:0000313" key="3">
    <source>
        <dbReference type="Proteomes" id="UP000270094"/>
    </source>
</evidence>
<dbReference type="OrthoDB" id="5815649at2759"/>
<feature type="region of interest" description="Disordered" evidence="1">
    <location>
        <begin position="1"/>
        <end position="20"/>
    </location>
</feature>
<evidence type="ECO:0000256" key="1">
    <source>
        <dbReference type="SAM" id="MobiDB-lite"/>
    </source>
</evidence>
<reference evidence="2 3" key="1">
    <citation type="submission" date="2018-11" db="EMBL/GenBank/DDBJ databases">
        <authorList>
            <consortium name="Pathogen Informatics"/>
        </authorList>
    </citation>
    <scope>NUCLEOTIDE SEQUENCE [LARGE SCALE GENOMIC DNA]</scope>
</reference>